<keyword evidence="4" id="KW-0255">Endonuclease</keyword>
<dbReference type="AlphaFoldDB" id="A0A087EBZ7"/>
<dbReference type="Proteomes" id="UP000029055">
    <property type="component" value="Unassembled WGS sequence"/>
</dbReference>
<keyword evidence="2" id="KW-1133">Transmembrane helix</keyword>
<dbReference type="Pfam" id="PF03372">
    <property type="entry name" value="Exo_endo_phos"/>
    <property type="match status" value="1"/>
</dbReference>
<dbReference type="eggNOG" id="COG3021">
    <property type="taxonomic scope" value="Bacteria"/>
</dbReference>
<dbReference type="OrthoDB" id="2340043at2"/>
<keyword evidence="5" id="KW-1185">Reference proteome</keyword>
<evidence type="ECO:0000256" key="2">
    <source>
        <dbReference type="SAM" id="Phobius"/>
    </source>
</evidence>
<feature type="region of interest" description="Disordered" evidence="1">
    <location>
        <begin position="233"/>
        <end position="262"/>
    </location>
</feature>
<gene>
    <name evidence="4" type="ORF">BISU_1418</name>
</gene>
<organism evidence="4 5">
    <name type="scientific">Bifidobacterium subtile</name>
    <dbReference type="NCBI Taxonomy" id="77635"/>
    <lineage>
        <taxon>Bacteria</taxon>
        <taxon>Bacillati</taxon>
        <taxon>Actinomycetota</taxon>
        <taxon>Actinomycetes</taxon>
        <taxon>Bifidobacteriales</taxon>
        <taxon>Bifidobacteriaceae</taxon>
        <taxon>Bifidobacterium</taxon>
    </lineage>
</organism>
<dbReference type="RefSeq" id="WP_024464365.1">
    <property type="nucleotide sequence ID" value="NZ_CP062939.1"/>
</dbReference>
<dbReference type="SUPFAM" id="SSF56219">
    <property type="entry name" value="DNase I-like"/>
    <property type="match status" value="1"/>
</dbReference>
<dbReference type="InterPro" id="IPR036691">
    <property type="entry name" value="Endo/exonu/phosph_ase_sf"/>
</dbReference>
<sequence length="395" mass="41121">MISWLLSAALLIVAVWVSLCFLPSGGEAHGVLPYLIALVPFAWIPAATIAAYALLARQWWVAVAGAAIAMLVIAIERHAYRCTPATATENNAAAAGTGVTAASDGTPATPATTAEAGQGTKLQVMTLNCRYGRADAQAIVEAVRSKDIAVLALQEMSRDLLQHLGEAGLGRLLPHHQIGTIRDTDNGGFNGIWTNLRVIDATADTIDIPAAAVPSLIVAVPQQTVSERDHDVVGSLDSTGSAPADSSAPNPTALTSPTTSEASQARTILFASAHPKSPMRGSAQWSQGIIGLAGVNDAVAHDNGAARPGSTVVMGDLNSNLHHPSFRALLRSGMHDASLRQGSGRRITTFPTQLRWPRLELDHILFSAGLESSGTESFVIPGSDHLALAATLTVA</sequence>
<dbReference type="EMBL" id="JGZR01000001">
    <property type="protein sequence ID" value="KFJ05298.1"/>
    <property type="molecule type" value="Genomic_DNA"/>
</dbReference>
<keyword evidence="4" id="KW-0540">Nuclease</keyword>
<feature type="transmembrane region" description="Helical" evidence="2">
    <location>
        <begin position="59"/>
        <end position="75"/>
    </location>
</feature>
<evidence type="ECO:0000259" key="3">
    <source>
        <dbReference type="Pfam" id="PF03372"/>
    </source>
</evidence>
<dbReference type="STRING" id="77635.BISU_1418"/>
<evidence type="ECO:0000313" key="5">
    <source>
        <dbReference type="Proteomes" id="UP000029055"/>
    </source>
</evidence>
<reference evidence="4 5" key="1">
    <citation type="submission" date="2014-03" db="EMBL/GenBank/DDBJ databases">
        <title>Genomics of Bifidobacteria.</title>
        <authorList>
            <person name="Ventura M."/>
            <person name="Milani C."/>
            <person name="Lugli G.A."/>
        </authorList>
    </citation>
    <scope>NUCLEOTIDE SEQUENCE [LARGE SCALE GENOMIC DNA]</scope>
    <source>
        <strain evidence="4 5">LMG 11597</strain>
    </source>
</reference>
<dbReference type="GO" id="GO:0004519">
    <property type="term" value="F:endonuclease activity"/>
    <property type="evidence" value="ECO:0007669"/>
    <property type="project" value="UniProtKB-KW"/>
</dbReference>
<dbReference type="InterPro" id="IPR005135">
    <property type="entry name" value="Endo/exonuclease/phosphatase"/>
</dbReference>
<feature type="transmembrane region" description="Helical" evidence="2">
    <location>
        <begin position="30"/>
        <end position="52"/>
    </location>
</feature>
<accession>A0A087EBZ7</accession>
<evidence type="ECO:0000256" key="1">
    <source>
        <dbReference type="SAM" id="MobiDB-lite"/>
    </source>
</evidence>
<evidence type="ECO:0000313" key="4">
    <source>
        <dbReference type="EMBL" id="KFJ05298.1"/>
    </source>
</evidence>
<keyword evidence="2" id="KW-0812">Transmembrane</keyword>
<proteinExistence type="predicted"/>
<keyword evidence="2" id="KW-0472">Membrane</keyword>
<feature type="domain" description="Endonuclease/exonuclease/phosphatase" evidence="3">
    <location>
        <begin position="125"/>
        <end position="385"/>
    </location>
</feature>
<keyword evidence="4" id="KW-0378">Hydrolase</keyword>
<protein>
    <submittedName>
        <fullName evidence="4">Endonuclease</fullName>
    </submittedName>
</protein>
<name>A0A087EBZ7_9BIFI</name>
<comment type="caution">
    <text evidence="4">The sequence shown here is derived from an EMBL/GenBank/DDBJ whole genome shotgun (WGS) entry which is preliminary data.</text>
</comment>
<feature type="compositionally biased region" description="Polar residues" evidence="1">
    <location>
        <begin position="247"/>
        <end position="262"/>
    </location>
</feature>
<dbReference type="Gene3D" id="3.60.10.10">
    <property type="entry name" value="Endonuclease/exonuclease/phosphatase"/>
    <property type="match status" value="1"/>
</dbReference>